<dbReference type="RefSeq" id="WP_311795080.1">
    <property type="nucleotide sequence ID" value="NZ_JARQGC010000030.1"/>
</dbReference>
<dbReference type="CDD" id="cd19499">
    <property type="entry name" value="RecA-like_ClpB_Hsp104-like"/>
    <property type="match status" value="1"/>
</dbReference>
<dbReference type="SUPFAM" id="SSF52540">
    <property type="entry name" value="P-loop containing nucleoside triphosphate hydrolases"/>
    <property type="match status" value="2"/>
</dbReference>
<dbReference type="PROSITE" id="PS00871">
    <property type="entry name" value="CLPAB_2"/>
    <property type="match status" value="1"/>
</dbReference>
<dbReference type="PROSITE" id="PS50151">
    <property type="entry name" value="UVR"/>
    <property type="match status" value="1"/>
</dbReference>
<evidence type="ECO:0000313" key="11">
    <source>
        <dbReference type="Proteomes" id="UP001259239"/>
    </source>
</evidence>
<keyword evidence="10" id="KW-0378">Hydrolase</keyword>
<accession>A0AAP5JTD2</accession>
<dbReference type="FunFam" id="3.40.50.300:FF:000025">
    <property type="entry name" value="ATP-dependent Clp protease subunit"/>
    <property type="match status" value="1"/>
</dbReference>
<dbReference type="GO" id="GO:0008233">
    <property type="term" value="F:peptidase activity"/>
    <property type="evidence" value="ECO:0007669"/>
    <property type="project" value="UniProtKB-KW"/>
</dbReference>
<dbReference type="InterPro" id="IPR004176">
    <property type="entry name" value="Clp_R_N"/>
</dbReference>
<dbReference type="InterPro" id="IPR027417">
    <property type="entry name" value="P-loop_NTPase"/>
</dbReference>
<evidence type="ECO:0000256" key="3">
    <source>
        <dbReference type="ARBA" id="ARBA00022840"/>
    </source>
</evidence>
<dbReference type="InterPro" id="IPR001943">
    <property type="entry name" value="UVR_dom"/>
</dbReference>
<keyword evidence="10" id="KW-0645">Protease</keyword>
<dbReference type="InterPro" id="IPR041546">
    <property type="entry name" value="ClpA/ClpB_AAA_lid"/>
</dbReference>
<evidence type="ECO:0000313" key="10">
    <source>
        <dbReference type="EMBL" id="MDT2251706.1"/>
    </source>
</evidence>
<feature type="domain" description="UVR" evidence="8">
    <location>
        <begin position="417"/>
        <end position="452"/>
    </location>
</feature>
<dbReference type="InterPro" id="IPR019489">
    <property type="entry name" value="Clp_ATPase_C"/>
</dbReference>
<dbReference type="FunFam" id="1.10.1780.10:FF:000001">
    <property type="entry name" value="ATP-dependent Clp protease ATP-binding subunit"/>
    <property type="match status" value="1"/>
</dbReference>
<sequence>MMFGRFTERAQKVLSLSQEEALRLGHNNIGTEHILLGLIREGEGIAAKALVALGLSLEKIQDEVESLIGRGQEQPTNPAYTPRAKKVIELSMDEARKLGHTYVGTEHILLGLIREGEGVAARVLNNLGISLNKARQQVLQLLGSSEVTSSSSGAGNHANTPTLDSLARDLTAIAREGNLDPVIGRSKEIERVIQVLSRRTKNNPVLIGEPGVGKTAIAEGLAQRIINNEIPETLKNKRVMTLDMGSVVAGTKYRGEFEDRLKKIMDEIRQAGNIVLFIDELHTLIGAGGAEGAIDASNILKPALARGELQCIGATTLDEYRKYIEKDAALERRFQPITVDQPSVEDAIQILHGLRDRYEAHHRVKITDESIEEAVKLSDRYITDRFLPDKAIDLIDEASSKVRLRFYTVPPSLKELEHKLEEIRREKDSAVQSQEFEKAASLRDTEQKLREELESTKNEWKQKQGSMDTEVTAEDIAEVVASWTGIPVRKLAEEETERLLKMESILHSRVIGQEEAVKAVSRAIRRARAGLKDPKRPMGSFIFLGPTGVGKTELARALAESLFGDENAVIRIDMSEYMEKHSTSRLVGAPPGYVGYEEGGQLTEKVRRKPYSVVLLDEIEKAHPEVFNILLQVLEDGRLTDSKGRTVDFRNTLIIMTSNVGAETIKKSSTLGFTVVADAEKDYNYMKDKVMDELKKSFRPEFLNRIDEIIVFHSLDEKHIAQIVTLMAEDLRKRLKEQDVDFGLTDRAVKFLAKEGFDPTYGARPLRRAIQKHIEDRLSEELLKGNINKGDSLTIDEQGGELVVLHNEKETETANQ</sequence>
<dbReference type="GO" id="GO:0005737">
    <property type="term" value="C:cytoplasm"/>
    <property type="evidence" value="ECO:0007669"/>
    <property type="project" value="TreeGrafter"/>
</dbReference>
<dbReference type="Pfam" id="PF02861">
    <property type="entry name" value="Clp_N"/>
    <property type="match status" value="1"/>
</dbReference>
<evidence type="ECO:0000259" key="8">
    <source>
        <dbReference type="PROSITE" id="PS50151"/>
    </source>
</evidence>
<dbReference type="Pfam" id="PF17871">
    <property type="entry name" value="AAA_lid_9"/>
    <property type="match status" value="1"/>
</dbReference>
<dbReference type="FunFam" id="3.40.50.300:FF:000010">
    <property type="entry name" value="Chaperone clpB 1, putative"/>
    <property type="match status" value="1"/>
</dbReference>
<name>A0AAP5JTD2_9BACL</name>
<comment type="caution">
    <text evidence="10">The sequence shown here is derived from an EMBL/GenBank/DDBJ whole genome shotgun (WGS) entry which is preliminary data.</text>
</comment>
<dbReference type="PANTHER" id="PTHR11638:SF18">
    <property type="entry name" value="HEAT SHOCK PROTEIN 104"/>
    <property type="match status" value="1"/>
</dbReference>
<dbReference type="SMART" id="SM00382">
    <property type="entry name" value="AAA"/>
    <property type="match status" value="2"/>
</dbReference>
<reference evidence="10" key="2">
    <citation type="submission" date="2023-03" db="EMBL/GenBank/DDBJ databases">
        <authorList>
            <person name="Obshta O."/>
            <person name="Zabrodski M.W."/>
            <person name="Soomro T."/>
            <person name="Wilson G."/>
            <person name="Masood F."/>
            <person name="Thebeau J."/>
            <person name="Bezerra Da Silva M.C."/>
            <person name="Raza F."/>
            <person name="Biganski S."/>
            <person name="Jose M."/>
            <person name="Camilli M."/>
            <person name="Kozii I.V."/>
            <person name="Kozii R.V."/>
            <person name="Simko E."/>
            <person name="Wood S.C."/>
        </authorList>
    </citation>
    <scope>NUCLEOTIDE SEQUENCE</scope>
    <source>
        <strain evidence="10">PL001</strain>
    </source>
</reference>
<dbReference type="SUPFAM" id="SSF81923">
    <property type="entry name" value="Double Clp-N motif"/>
    <property type="match status" value="1"/>
</dbReference>
<evidence type="ECO:0000256" key="7">
    <source>
        <dbReference type="SAM" id="Coils"/>
    </source>
</evidence>
<evidence type="ECO:0000256" key="4">
    <source>
        <dbReference type="ARBA" id="ARBA00023186"/>
    </source>
</evidence>
<keyword evidence="1 5" id="KW-0677">Repeat</keyword>
<dbReference type="CDD" id="cd00009">
    <property type="entry name" value="AAA"/>
    <property type="match status" value="1"/>
</dbReference>
<dbReference type="InterPro" id="IPR018368">
    <property type="entry name" value="ClpA/B_CS1"/>
</dbReference>
<proteinExistence type="inferred from homology"/>
<evidence type="ECO:0000256" key="1">
    <source>
        <dbReference type="ARBA" id="ARBA00022737"/>
    </source>
</evidence>
<feature type="domain" description="Clp R" evidence="9">
    <location>
        <begin position="3"/>
        <end position="144"/>
    </location>
</feature>
<organism evidence="10 11">
    <name type="scientific">Paenibacillus larvae</name>
    <dbReference type="NCBI Taxonomy" id="1464"/>
    <lineage>
        <taxon>Bacteria</taxon>
        <taxon>Bacillati</taxon>
        <taxon>Bacillota</taxon>
        <taxon>Bacilli</taxon>
        <taxon>Bacillales</taxon>
        <taxon>Paenibacillaceae</taxon>
        <taxon>Paenibacillus</taxon>
    </lineage>
</organism>
<dbReference type="Proteomes" id="UP001259239">
    <property type="component" value="Unassembled WGS sequence"/>
</dbReference>
<keyword evidence="7" id="KW-0175">Coiled coil</keyword>
<dbReference type="GO" id="GO:0034605">
    <property type="term" value="P:cellular response to heat"/>
    <property type="evidence" value="ECO:0007669"/>
    <property type="project" value="TreeGrafter"/>
</dbReference>
<comment type="similarity">
    <text evidence="6">Belongs to the ClpA/ClpB family.</text>
</comment>
<keyword evidence="2 6" id="KW-0547">Nucleotide-binding</keyword>
<dbReference type="InterPro" id="IPR036628">
    <property type="entry name" value="Clp_N_dom_sf"/>
</dbReference>
<dbReference type="InterPro" id="IPR050130">
    <property type="entry name" value="ClpA_ClpB"/>
</dbReference>
<dbReference type="InterPro" id="IPR003959">
    <property type="entry name" value="ATPase_AAA_core"/>
</dbReference>
<dbReference type="SMART" id="SM01086">
    <property type="entry name" value="ClpB_D2-small"/>
    <property type="match status" value="1"/>
</dbReference>
<dbReference type="Pfam" id="PF10431">
    <property type="entry name" value="ClpB_D2-small"/>
    <property type="match status" value="1"/>
</dbReference>
<keyword evidence="3 6" id="KW-0067">ATP-binding</keyword>
<gene>
    <name evidence="10" type="primary">clpC</name>
    <name evidence="10" type="synonym">mecB</name>
    <name evidence="10" type="ORF">P7H09_10440</name>
</gene>
<evidence type="ECO:0000259" key="9">
    <source>
        <dbReference type="PROSITE" id="PS51903"/>
    </source>
</evidence>
<reference evidence="10" key="1">
    <citation type="journal article" date="2023" name="J. Vet. Diagn. Invest.">
        <title>Oxytetracycline-resistant Paenibacillus larvae identified in commercial beekeeping operations in Saskatchewan using pooled honey sampling.</title>
        <authorList>
            <person name="Obshta O."/>
            <person name="Zabrodski M.W."/>
            <person name="Soomro T."/>
            <person name="Wilson G."/>
            <person name="Masood F."/>
            <person name="Thebeau J."/>
            <person name="Silva M.C.B."/>
            <person name="Biganski S."/>
            <person name="Kozii I.V."/>
            <person name="Koziy R.V."/>
            <person name="Raza M.F."/>
            <person name="Jose M.S."/>
            <person name="Simko E."/>
            <person name="Wood S.C."/>
        </authorList>
    </citation>
    <scope>NUCLEOTIDE SEQUENCE</scope>
    <source>
        <strain evidence="10">PL001</strain>
    </source>
</reference>
<dbReference type="PROSITE" id="PS00870">
    <property type="entry name" value="CLPAB_1"/>
    <property type="match status" value="1"/>
</dbReference>
<evidence type="ECO:0000256" key="2">
    <source>
        <dbReference type="ARBA" id="ARBA00022741"/>
    </source>
</evidence>
<dbReference type="Gene3D" id="3.40.50.300">
    <property type="entry name" value="P-loop containing nucleotide triphosphate hydrolases"/>
    <property type="match status" value="2"/>
</dbReference>
<dbReference type="GO" id="GO:0005524">
    <property type="term" value="F:ATP binding"/>
    <property type="evidence" value="ECO:0007669"/>
    <property type="project" value="UniProtKB-KW"/>
</dbReference>
<protein>
    <submittedName>
        <fullName evidence="10">ATP-dependent protease ATP-binding subunit ClpC</fullName>
    </submittedName>
</protein>
<dbReference type="FunFam" id="1.10.8.60:FF:000017">
    <property type="entry name" value="ATP-dependent chaperone ClpB"/>
    <property type="match status" value="1"/>
</dbReference>
<dbReference type="InterPro" id="IPR028299">
    <property type="entry name" value="ClpA/B_CS2"/>
</dbReference>
<feature type="coiled-coil region" evidence="7">
    <location>
        <begin position="413"/>
        <end position="463"/>
    </location>
</feature>
<dbReference type="InterPro" id="IPR003593">
    <property type="entry name" value="AAA+_ATPase"/>
</dbReference>
<dbReference type="PRINTS" id="PR00300">
    <property type="entry name" value="CLPPROTEASEA"/>
</dbReference>
<dbReference type="PANTHER" id="PTHR11638">
    <property type="entry name" value="ATP-DEPENDENT CLP PROTEASE"/>
    <property type="match status" value="1"/>
</dbReference>
<dbReference type="Gene3D" id="1.10.8.60">
    <property type="match status" value="2"/>
</dbReference>
<dbReference type="GO" id="GO:0006508">
    <property type="term" value="P:proteolysis"/>
    <property type="evidence" value="ECO:0007669"/>
    <property type="project" value="UniProtKB-KW"/>
</dbReference>
<dbReference type="InterPro" id="IPR001270">
    <property type="entry name" value="ClpA/B"/>
</dbReference>
<evidence type="ECO:0000256" key="6">
    <source>
        <dbReference type="RuleBase" id="RU004432"/>
    </source>
</evidence>
<keyword evidence="4 6" id="KW-0143">Chaperone</keyword>
<evidence type="ECO:0000256" key="5">
    <source>
        <dbReference type="PROSITE-ProRule" id="PRU01251"/>
    </source>
</evidence>
<dbReference type="Pfam" id="PF00004">
    <property type="entry name" value="AAA"/>
    <property type="match status" value="1"/>
</dbReference>
<dbReference type="AlphaFoldDB" id="A0AAP5JTD2"/>
<dbReference type="GO" id="GO:0016887">
    <property type="term" value="F:ATP hydrolysis activity"/>
    <property type="evidence" value="ECO:0007669"/>
    <property type="project" value="InterPro"/>
</dbReference>
<dbReference type="Gene3D" id="4.10.860.10">
    <property type="entry name" value="UVR domain"/>
    <property type="match status" value="1"/>
</dbReference>
<dbReference type="PROSITE" id="PS51903">
    <property type="entry name" value="CLP_R"/>
    <property type="match status" value="1"/>
</dbReference>
<dbReference type="Gene3D" id="1.10.1780.10">
    <property type="entry name" value="Clp, N-terminal domain"/>
    <property type="match status" value="1"/>
</dbReference>
<dbReference type="Pfam" id="PF07724">
    <property type="entry name" value="AAA_2"/>
    <property type="match status" value="1"/>
</dbReference>
<dbReference type="EMBL" id="JARQGV010000004">
    <property type="protein sequence ID" value="MDT2251706.1"/>
    <property type="molecule type" value="Genomic_DNA"/>
</dbReference>